<evidence type="ECO:0000256" key="1">
    <source>
        <dbReference type="ARBA" id="ARBA00010923"/>
    </source>
</evidence>
<dbReference type="InterPro" id="IPR044946">
    <property type="entry name" value="Restrct_endonuc_typeI_TRD_sf"/>
</dbReference>
<keyword evidence="2" id="KW-0680">Restriction system</keyword>
<organism evidence="5 6">
    <name type="scientific">Algoriphagus confluentis</name>
    <dbReference type="NCBI Taxonomy" id="1697556"/>
    <lineage>
        <taxon>Bacteria</taxon>
        <taxon>Pseudomonadati</taxon>
        <taxon>Bacteroidota</taxon>
        <taxon>Cytophagia</taxon>
        <taxon>Cytophagales</taxon>
        <taxon>Cyclobacteriaceae</taxon>
        <taxon>Algoriphagus</taxon>
    </lineage>
</organism>
<evidence type="ECO:0000259" key="4">
    <source>
        <dbReference type="Pfam" id="PF01420"/>
    </source>
</evidence>
<dbReference type="EMBL" id="BTPD01000012">
    <property type="protein sequence ID" value="GMQ30790.1"/>
    <property type="molecule type" value="Genomic_DNA"/>
</dbReference>
<feature type="domain" description="Type I restriction modification DNA specificity" evidence="4">
    <location>
        <begin position="4"/>
        <end position="185"/>
    </location>
</feature>
<keyword evidence="6" id="KW-1185">Reference proteome</keyword>
<name>A0ABQ6PU53_9BACT</name>
<gene>
    <name evidence="5" type="ORF">Aconfl_34330</name>
</gene>
<sequence length="428" mass="48648">MKIEKHRLGEVCIKIGSGATPRGGKDAYHESGEYSLVRSQNILDFTFSKDGLAFINEDQASKLNNVALEERDILLNITGDSVARVCQIPKEILPARVNQHVAIIRPNPNILNPEFLKYYLLNPKFKEYMLMLSSSGATRNAITKGMIEEFEIDTHDLPTQKAIAEILTSLDDKIELNNQINQNLEALAQALFKQWFVDFEFPNENGDLYKSSGGEMVGSELGEIPKGWRIYNFGELLETISKTYPLKKVKEVIFLNTGDIQNGKFLHKNYSRADQLPGQAKKSIQLGDILYSEIRPQNKRFAFVHFNAESFVVSTKLMVLRPRVNIDPFFMYFLLTQDDTIGYLQVLAESRSGTFPQITFSEVSTLKVALPSFDEVNSFSDTVLKPYFEHSFNRDFENESLSELRNTLLPKLISGELEVNESLLEQTF</sequence>
<dbReference type="InterPro" id="IPR000055">
    <property type="entry name" value="Restrct_endonuc_typeI_TRD"/>
</dbReference>
<evidence type="ECO:0000313" key="6">
    <source>
        <dbReference type="Proteomes" id="UP001338309"/>
    </source>
</evidence>
<dbReference type="PANTHER" id="PTHR30408">
    <property type="entry name" value="TYPE-1 RESTRICTION ENZYME ECOKI SPECIFICITY PROTEIN"/>
    <property type="match status" value="1"/>
</dbReference>
<dbReference type="Gene3D" id="3.90.220.20">
    <property type="entry name" value="DNA methylase specificity domains"/>
    <property type="match status" value="2"/>
</dbReference>
<accession>A0ABQ6PU53</accession>
<evidence type="ECO:0000313" key="5">
    <source>
        <dbReference type="EMBL" id="GMQ30790.1"/>
    </source>
</evidence>
<dbReference type="Pfam" id="PF01420">
    <property type="entry name" value="Methylase_S"/>
    <property type="match status" value="2"/>
</dbReference>
<comment type="similarity">
    <text evidence="1">Belongs to the type-I restriction system S methylase family.</text>
</comment>
<dbReference type="RefSeq" id="WP_338225498.1">
    <property type="nucleotide sequence ID" value="NZ_BTPD01000012.1"/>
</dbReference>
<feature type="domain" description="Type I restriction modification DNA specificity" evidence="4">
    <location>
        <begin position="225"/>
        <end position="374"/>
    </location>
</feature>
<dbReference type="SUPFAM" id="SSF116734">
    <property type="entry name" value="DNA methylase specificity domain"/>
    <property type="match status" value="2"/>
</dbReference>
<proteinExistence type="inferred from homology"/>
<evidence type="ECO:0000256" key="3">
    <source>
        <dbReference type="ARBA" id="ARBA00023125"/>
    </source>
</evidence>
<keyword evidence="3" id="KW-0238">DNA-binding</keyword>
<dbReference type="CDD" id="cd17256">
    <property type="entry name" value="RMtype1_S_EcoJA65PI-TRD1-CR1_like"/>
    <property type="match status" value="1"/>
</dbReference>
<comment type="caution">
    <text evidence="5">The sequence shown here is derived from an EMBL/GenBank/DDBJ whole genome shotgun (WGS) entry which is preliminary data.</text>
</comment>
<dbReference type="PANTHER" id="PTHR30408:SF13">
    <property type="entry name" value="TYPE I RESTRICTION ENZYME HINDI SPECIFICITY SUBUNIT"/>
    <property type="match status" value="1"/>
</dbReference>
<reference evidence="5 6" key="1">
    <citation type="submission" date="2023-08" db="EMBL/GenBank/DDBJ databases">
        <title>Draft genome sequence of Algoriphagus confluentis.</title>
        <authorList>
            <person name="Takatani N."/>
            <person name="Hosokawa M."/>
            <person name="Sawabe T."/>
        </authorList>
    </citation>
    <scope>NUCLEOTIDE SEQUENCE [LARGE SCALE GENOMIC DNA]</scope>
    <source>
        <strain evidence="5 6">NBRC 111222</strain>
    </source>
</reference>
<protein>
    <recommendedName>
        <fullName evidence="4">Type I restriction modification DNA specificity domain-containing protein</fullName>
    </recommendedName>
</protein>
<dbReference type="InterPro" id="IPR052021">
    <property type="entry name" value="Type-I_RS_S_subunit"/>
</dbReference>
<evidence type="ECO:0000256" key="2">
    <source>
        <dbReference type="ARBA" id="ARBA00022747"/>
    </source>
</evidence>
<dbReference type="Proteomes" id="UP001338309">
    <property type="component" value="Unassembled WGS sequence"/>
</dbReference>